<dbReference type="OrthoDB" id="9811599at2"/>
<dbReference type="AlphaFoldDB" id="A0A2M9A8C2"/>
<evidence type="ECO:0000313" key="1">
    <source>
        <dbReference type="EMBL" id="PJJ41942.1"/>
    </source>
</evidence>
<name>A0A2M9A8C2_9BACT</name>
<dbReference type="Proteomes" id="UP000231134">
    <property type="component" value="Unassembled WGS sequence"/>
</dbReference>
<keyword evidence="2" id="KW-1185">Reference proteome</keyword>
<proteinExistence type="predicted"/>
<comment type="caution">
    <text evidence="1">The sequence shown here is derived from an EMBL/GenBank/DDBJ whole genome shotgun (WGS) entry which is preliminary data.</text>
</comment>
<protein>
    <submittedName>
        <fullName evidence="1">Uncharacterized protein</fullName>
    </submittedName>
</protein>
<gene>
    <name evidence="1" type="ORF">BGX16_1950</name>
</gene>
<dbReference type="EMBL" id="PGEX01000001">
    <property type="protein sequence ID" value="PJJ41942.1"/>
    <property type="molecule type" value="Genomic_DNA"/>
</dbReference>
<reference evidence="1 2" key="1">
    <citation type="submission" date="2017-11" db="EMBL/GenBank/DDBJ databases">
        <title>Animal gut microbial communities from fecal samples from Wisconsin, USA.</title>
        <authorList>
            <person name="Neumann A."/>
        </authorList>
    </citation>
    <scope>NUCLEOTIDE SEQUENCE [LARGE SCALE GENOMIC DNA]</scope>
    <source>
        <strain evidence="1 2">UWS3</strain>
    </source>
</reference>
<evidence type="ECO:0000313" key="2">
    <source>
        <dbReference type="Proteomes" id="UP000231134"/>
    </source>
</evidence>
<organism evidence="1 2">
    <name type="scientific">Hallerella succinigenes</name>
    <dbReference type="NCBI Taxonomy" id="1896222"/>
    <lineage>
        <taxon>Bacteria</taxon>
        <taxon>Pseudomonadati</taxon>
        <taxon>Fibrobacterota</taxon>
        <taxon>Fibrobacteria</taxon>
        <taxon>Fibrobacterales</taxon>
        <taxon>Fibrobacteraceae</taxon>
        <taxon>Hallerella</taxon>
    </lineage>
</organism>
<sequence>MSHLFHIPVMGTCFTTDSPLRVAHWGIDSAISLVDDRMTEKIGLYYAQKYGLPYEKVSPSAEHAREKRIQLYLNLVNALVQKNFARVKKAPFTGESEKDFYFQLLPTEDPLRKRYLKMLQMPRGDARDAEENALSAEMRPGSIDVNIMVKLDRPGFDDAKEALRGYAKSNLYGNTSLILSAGINQALFSEMEAFPCFYRNAVGGFDKKIVLKISDFRSAEIQGKFLARKGLEVSEYRIESGLNCGGHLFPAQGELLPLILQEVVTKKEKLVCGFRDAVQKYYTTHGLDVKRLMPLMPKFTVQGGIGNFGEAERLLRDFGMDRCGWGSPFLLVSEATLVDDALRNLLAKASSNDIVMSEASPLGIPFSHLKLCPAEIDRVQKIEQGNPGALCPKGFLQNNTEFTERPICTASREYQKKKIAAIDALNISAEEKQKAKALVFEKTCICHELGNSGLIALGLESSEKAPAEICPGPNLAFFDRTYTLKEMVDFIYGRGETLTTAHRPHMFALEIQLYAKWFKASVEMGTPLKTVAENLKRGLDLALEISKSKAYPGEDLESIQDAVAQTLPLIEPYL</sequence>
<dbReference type="RefSeq" id="WP_157797972.1">
    <property type="nucleotide sequence ID" value="NZ_PGEX01000001.1"/>
</dbReference>
<accession>A0A2M9A8C2</accession>